<keyword evidence="3" id="KW-0217">Developmental protein</keyword>
<evidence type="ECO:0000256" key="7">
    <source>
        <dbReference type="PROSITE-ProRule" id="PRU00108"/>
    </source>
</evidence>
<protein>
    <submittedName>
        <fullName evidence="11">Six-C</fullName>
    </submittedName>
</protein>
<feature type="compositionally biased region" description="Low complexity" evidence="9">
    <location>
        <begin position="483"/>
        <end position="493"/>
    </location>
</feature>
<dbReference type="FunFam" id="1.10.10.60:FF:000046">
    <property type="entry name" value="SIX homeobox 3"/>
    <property type="match status" value="1"/>
</dbReference>
<dbReference type="GO" id="GO:0000981">
    <property type="term" value="F:DNA-binding transcription factor activity, RNA polymerase II-specific"/>
    <property type="evidence" value="ECO:0007669"/>
    <property type="project" value="InterPro"/>
</dbReference>
<keyword evidence="4 7" id="KW-0238">DNA-binding</keyword>
<dbReference type="SUPFAM" id="SSF46689">
    <property type="entry name" value="Homeodomain-like"/>
    <property type="match status" value="1"/>
</dbReference>
<evidence type="ECO:0000256" key="2">
    <source>
        <dbReference type="ARBA" id="ARBA00008161"/>
    </source>
</evidence>
<keyword evidence="5 7" id="KW-0371">Homeobox</keyword>
<feature type="compositionally biased region" description="Gly residues" evidence="9">
    <location>
        <begin position="341"/>
        <end position="355"/>
    </location>
</feature>
<evidence type="ECO:0000256" key="5">
    <source>
        <dbReference type="ARBA" id="ARBA00023155"/>
    </source>
</evidence>
<dbReference type="PROSITE" id="PS00027">
    <property type="entry name" value="HOMEOBOX_1"/>
    <property type="match status" value="1"/>
</dbReference>
<evidence type="ECO:0000256" key="8">
    <source>
        <dbReference type="RuleBase" id="RU000682"/>
    </source>
</evidence>
<feature type="compositionally biased region" description="Polar residues" evidence="9">
    <location>
        <begin position="322"/>
        <end position="333"/>
    </location>
</feature>
<dbReference type="InterPro" id="IPR031701">
    <property type="entry name" value="SIX1_SD"/>
</dbReference>
<name>A4PBK6_9METZ</name>
<dbReference type="Pfam" id="PF00046">
    <property type="entry name" value="Homeodomain"/>
    <property type="match status" value="1"/>
</dbReference>
<feature type="DNA-binding region" description="Homeobox" evidence="7">
    <location>
        <begin position="164"/>
        <end position="223"/>
    </location>
</feature>
<comment type="subcellular location">
    <subcellularLocation>
        <location evidence="1 7 8">Nucleus</location>
    </subcellularLocation>
</comment>
<dbReference type="EMBL" id="AB239694">
    <property type="protein sequence ID" value="BAF56227.1"/>
    <property type="molecule type" value="mRNA"/>
</dbReference>
<evidence type="ECO:0000256" key="3">
    <source>
        <dbReference type="ARBA" id="ARBA00022473"/>
    </source>
</evidence>
<evidence type="ECO:0000256" key="4">
    <source>
        <dbReference type="ARBA" id="ARBA00023125"/>
    </source>
</evidence>
<evidence type="ECO:0000259" key="10">
    <source>
        <dbReference type="PROSITE" id="PS50071"/>
    </source>
</evidence>
<dbReference type="GO" id="GO:0005667">
    <property type="term" value="C:transcription regulator complex"/>
    <property type="evidence" value="ECO:0007669"/>
    <property type="project" value="TreeGrafter"/>
</dbReference>
<feature type="compositionally biased region" description="Polar residues" evidence="9">
    <location>
        <begin position="581"/>
        <end position="592"/>
    </location>
</feature>
<feature type="non-terminal residue" evidence="11">
    <location>
        <position position="1"/>
    </location>
</feature>
<feature type="compositionally biased region" description="Polar residues" evidence="9">
    <location>
        <begin position="494"/>
        <end position="513"/>
    </location>
</feature>
<evidence type="ECO:0000313" key="11">
    <source>
        <dbReference type="EMBL" id="BAF56227.1"/>
    </source>
</evidence>
<evidence type="ECO:0000256" key="9">
    <source>
        <dbReference type="SAM" id="MobiDB-lite"/>
    </source>
</evidence>
<keyword evidence="6 7" id="KW-0539">Nucleus</keyword>
<evidence type="ECO:0000256" key="1">
    <source>
        <dbReference type="ARBA" id="ARBA00004123"/>
    </source>
</evidence>
<accession>A4PBK6</accession>
<dbReference type="Pfam" id="PF16878">
    <property type="entry name" value="SIX1_SD"/>
    <property type="match status" value="1"/>
</dbReference>
<dbReference type="Gene3D" id="1.10.10.60">
    <property type="entry name" value="Homeodomain-like"/>
    <property type="match status" value="1"/>
</dbReference>
<organism evidence="11">
    <name type="scientific">Sycon calcaravis</name>
    <dbReference type="NCBI Taxonomy" id="31329"/>
    <lineage>
        <taxon>Eukaryota</taxon>
        <taxon>Metazoa</taxon>
        <taxon>Porifera</taxon>
        <taxon>Calcarea</taxon>
        <taxon>Calcaronea</taxon>
        <taxon>Leucosolenida</taxon>
        <taxon>Sycettidae</taxon>
        <taxon>Sycon</taxon>
    </lineage>
</organism>
<feature type="compositionally biased region" description="Low complexity" evidence="9">
    <location>
        <begin position="542"/>
        <end position="567"/>
    </location>
</feature>
<feature type="domain" description="Homeobox" evidence="10">
    <location>
        <begin position="162"/>
        <end position="222"/>
    </location>
</feature>
<evidence type="ECO:0000256" key="6">
    <source>
        <dbReference type="ARBA" id="ARBA00023242"/>
    </source>
</evidence>
<sequence length="592" mass="65301">HASKVGEEARAGEAIGTVVEISVSQDGVDTMPMLMGADQNFGCFTLEQLALITEYIVLTKDVAHLERYLISLPNCPRLQSHESILIAKAKVAYHAGCSTGDFKRLYHILETETFSERSFPRLQEMWTNAHYKEAERQRDGKPLGAVGKYRIRRKYPFPRNIWDGEETNYCFKEKSRAMLRTRYEKSPYPSPQQKKELAEATELSVTQVSNWFKNRRQRDRAADSRQDGGSGGDCRDDMDDDDSAMHCMDQTGGGGGGSNSMDEMYASDGLHNMIPSHHGQDPAGWNRPRKLALAGQASHSPPQHQHTGNSSAHSNGHHPGTGHQQGNYSSSYSPAGPNATSGGGGYHPPGTGGGNAYNQLHNTRTIHGSVDPQDYHESDAKRVYTPMANTRTDPKLGVNHQYYPQDNSGGRTAPHHSNDLISPAQGVSLEVATPPVDPDADHYVQIVPENVGRFEPLKHRTAPDAQYTTYQPANEPVYLMTGQQQQQQQQQQQVSPMTVQQNGHDGPTTSRQMISEPPPSQQPQPADRQVFRTPDAESCYAGGSYTSSGSYPQQQQQQPGVGTPTTTAMDLSNGYAGNGYRLQQFSQRDVEY</sequence>
<dbReference type="PANTHER" id="PTHR10390">
    <property type="entry name" value="HOMEOBOX PROTEIN SIX"/>
    <property type="match status" value="1"/>
</dbReference>
<feature type="region of interest" description="Disordered" evidence="9">
    <location>
        <begin position="480"/>
        <end position="592"/>
    </location>
</feature>
<comment type="similarity">
    <text evidence="2">Belongs to the SIX/Sine oculis homeobox family.</text>
</comment>
<dbReference type="InterPro" id="IPR001356">
    <property type="entry name" value="HD"/>
</dbReference>
<dbReference type="SMART" id="SM00389">
    <property type="entry name" value="HOX"/>
    <property type="match status" value="1"/>
</dbReference>
<dbReference type="PROSITE" id="PS50071">
    <property type="entry name" value="HOMEOBOX_2"/>
    <property type="match status" value="1"/>
</dbReference>
<feature type="compositionally biased region" description="Polar residues" evidence="9">
    <location>
        <begin position="297"/>
        <end position="314"/>
    </location>
</feature>
<dbReference type="PANTHER" id="PTHR10390:SF61">
    <property type="entry name" value="HOMEOBOX PROTEIN SIX2"/>
    <property type="match status" value="1"/>
</dbReference>
<dbReference type="CDD" id="cd00086">
    <property type="entry name" value="homeodomain"/>
    <property type="match status" value="1"/>
</dbReference>
<reference evidence="11" key="1">
    <citation type="journal article" date="2007" name="FEBS Lett.">
        <title>Evolution of the gene families forming the Pax/Six regulatory network: isolation of genes from primitive animals and molecular phylogenetic analyses.</title>
        <authorList>
            <person name="Hoshiyama D."/>
            <person name="Iwabe N."/>
            <person name="Miyata T."/>
        </authorList>
    </citation>
    <scope>NUCLEOTIDE SEQUENCE</scope>
</reference>
<feature type="region of interest" description="Disordered" evidence="9">
    <location>
        <begin position="214"/>
        <end position="360"/>
    </location>
</feature>
<dbReference type="GO" id="GO:0005634">
    <property type="term" value="C:nucleus"/>
    <property type="evidence" value="ECO:0007669"/>
    <property type="project" value="UniProtKB-SubCell"/>
</dbReference>
<dbReference type="InterPro" id="IPR009057">
    <property type="entry name" value="Homeodomain-like_sf"/>
</dbReference>
<dbReference type="InterPro" id="IPR017970">
    <property type="entry name" value="Homeobox_CS"/>
</dbReference>
<dbReference type="GO" id="GO:0000978">
    <property type="term" value="F:RNA polymerase II cis-regulatory region sequence-specific DNA binding"/>
    <property type="evidence" value="ECO:0007669"/>
    <property type="project" value="TreeGrafter"/>
</dbReference>
<proteinExistence type="evidence at transcript level"/>
<dbReference type="AlphaFoldDB" id="A4PBK6"/>